<dbReference type="InterPro" id="IPR025966">
    <property type="entry name" value="OppC_N"/>
</dbReference>
<dbReference type="InterPro" id="IPR035906">
    <property type="entry name" value="MetI-like_sf"/>
</dbReference>
<dbReference type="InterPro" id="IPR050366">
    <property type="entry name" value="BP-dependent_transpt_permease"/>
</dbReference>
<dbReference type="InterPro" id="IPR000515">
    <property type="entry name" value="MetI-like"/>
</dbReference>
<evidence type="ECO:0000259" key="9">
    <source>
        <dbReference type="PROSITE" id="PS50928"/>
    </source>
</evidence>
<reference evidence="10 11" key="1">
    <citation type="submission" date="2016-06" db="EMBL/GenBank/DDBJ databases">
        <authorList>
            <person name="Olsen C.W."/>
            <person name="Carey S."/>
            <person name="Hinshaw L."/>
            <person name="Karasin A.I."/>
        </authorList>
    </citation>
    <scope>NUCLEOTIDE SEQUENCE [LARGE SCALE GENOMIC DNA]</scope>
    <source>
        <strain evidence="10 11">LZ-22</strain>
    </source>
</reference>
<proteinExistence type="inferred from homology"/>
<name>A0A1G6GDG1_9ACTN</name>
<feature type="transmembrane region" description="Helical" evidence="7">
    <location>
        <begin position="192"/>
        <end position="210"/>
    </location>
</feature>
<dbReference type="Pfam" id="PF00528">
    <property type="entry name" value="BPD_transp_1"/>
    <property type="match status" value="1"/>
</dbReference>
<dbReference type="PANTHER" id="PTHR43386:SF6">
    <property type="entry name" value="ABC TRANSPORTER PERMEASE PROTEIN"/>
    <property type="match status" value="1"/>
</dbReference>
<feature type="transmembrane region" description="Helical" evidence="7">
    <location>
        <begin position="169"/>
        <end position="186"/>
    </location>
</feature>
<feature type="transmembrane region" description="Helical" evidence="7">
    <location>
        <begin position="248"/>
        <end position="269"/>
    </location>
</feature>
<dbReference type="Gene3D" id="1.10.3720.10">
    <property type="entry name" value="MetI-like"/>
    <property type="match status" value="1"/>
</dbReference>
<dbReference type="PROSITE" id="PS50928">
    <property type="entry name" value="ABC_TM1"/>
    <property type="match status" value="1"/>
</dbReference>
<dbReference type="Proteomes" id="UP000199086">
    <property type="component" value="Unassembled WGS sequence"/>
</dbReference>
<evidence type="ECO:0000313" key="10">
    <source>
        <dbReference type="EMBL" id="SDB80042.1"/>
    </source>
</evidence>
<evidence type="ECO:0000256" key="7">
    <source>
        <dbReference type="RuleBase" id="RU363032"/>
    </source>
</evidence>
<comment type="similarity">
    <text evidence="7">Belongs to the binding-protein-dependent transport system permease family.</text>
</comment>
<evidence type="ECO:0000256" key="4">
    <source>
        <dbReference type="ARBA" id="ARBA00022692"/>
    </source>
</evidence>
<evidence type="ECO:0000313" key="11">
    <source>
        <dbReference type="Proteomes" id="UP000199086"/>
    </source>
</evidence>
<dbReference type="CDD" id="cd06261">
    <property type="entry name" value="TM_PBP2"/>
    <property type="match status" value="1"/>
</dbReference>
<dbReference type="STRING" id="1577474.GA0111570_101316"/>
<keyword evidence="2 7" id="KW-0813">Transport</keyword>
<feature type="domain" description="ABC transmembrane type-1" evidence="9">
    <location>
        <begin position="127"/>
        <end position="326"/>
    </location>
</feature>
<dbReference type="Pfam" id="PF12911">
    <property type="entry name" value="OppC_N"/>
    <property type="match status" value="1"/>
</dbReference>
<keyword evidence="3" id="KW-1003">Cell membrane</keyword>
<sequence length="338" mass="36212">MTDRQDIAAAQAERDRRSAFAPAAPEAVVEDAAVPLFTPDPDQGPARSLWSDAWLEMRRRPLFWFSAGLIVLVVLMAIVPQLFTFLSPQPDPNYADLSKARIAPGPGAWFGFDGQGYDVYSRTIYGARSSILVGLGATLVTTMIGGVIGIFAGYFGGWWDTILSRVGDVFFAIPLLLGGILALYTFPNKLDTPYLVMVGKVVLALGILGWPSIARLMRSSVLQVKPHDFVQAARALGAGPGRIVRSHILPNAVAPVIAVSTINLGVYIATEATLSFLGIGLQPPAISWGVAISDASGIGLVRSTPHMLLFPSLFLSITVLAFIMLGEVVRDALDPKLR</sequence>
<evidence type="ECO:0000256" key="8">
    <source>
        <dbReference type="SAM" id="MobiDB-lite"/>
    </source>
</evidence>
<dbReference type="SUPFAM" id="SSF161098">
    <property type="entry name" value="MetI-like"/>
    <property type="match status" value="1"/>
</dbReference>
<feature type="region of interest" description="Disordered" evidence="8">
    <location>
        <begin position="1"/>
        <end position="23"/>
    </location>
</feature>
<dbReference type="GO" id="GO:0055085">
    <property type="term" value="P:transmembrane transport"/>
    <property type="evidence" value="ECO:0007669"/>
    <property type="project" value="InterPro"/>
</dbReference>
<keyword evidence="5 7" id="KW-1133">Transmembrane helix</keyword>
<keyword evidence="4 7" id="KW-0812">Transmembrane</keyword>
<organism evidence="10 11">
    <name type="scientific">Raineyella antarctica</name>
    <dbReference type="NCBI Taxonomy" id="1577474"/>
    <lineage>
        <taxon>Bacteria</taxon>
        <taxon>Bacillati</taxon>
        <taxon>Actinomycetota</taxon>
        <taxon>Actinomycetes</taxon>
        <taxon>Propionibacteriales</taxon>
        <taxon>Propionibacteriaceae</taxon>
        <taxon>Raineyella</taxon>
    </lineage>
</organism>
<feature type="transmembrane region" description="Helical" evidence="7">
    <location>
        <begin position="131"/>
        <end position="157"/>
    </location>
</feature>
<evidence type="ECO:0000256" key="3">
    <source>
        <dbReference type="ARBA" id="ARBA00022475"/>
    </source>
</evidence>
<protein>
    <submittedName>
        <fullName evidence="10">Oligopeptide transport system permease protein</fullName>
    </submittedName>
</protein>
<gene>
    <name evidence="10" type="ORF">GA0111570_101316</name>
</gene>
<dbReference type="PANTHER" id="PTHR43386">
    <property type="entry name" value="OLIGOPEPTIDE TRANSPORT SYSTEM PERMEASE PROTEIN APPC"/>
    <property type="match status" value="1"/>
</dbReference>
<keyword evidence="11" id="KW-1185">Reference proteome</keyword>
<feature type="transmembrane region" description="Helical" evidence="7">
    <location>
        <begin position="62"/>
        <end position="83"/>
    </location>
</feature>
<comment type="subcellular location">
    <subcellularLocation>
        <location evidence="1 7">Cell membrane</location>
        <topology evidence="1 7">Multi-pass membrane protein</topology>
    </subcellularLocation>
</comment>
<accession>A0A1G6GDG1</accession>
<dbReference type="RefSeq" id="WP_092605664.1">
    <property type="nucleotide sequence ID" value="NZ_FMYF01000001.1"/>
</dbReference>
<evidence type="ECO:0000256" key="6">
    <source>
        <dbReference type="ARBA" id="ARBA00023136"/>
    </source>
</evidence>
<feature type="transmembrane region" description="Helical" evidence="7">
    <location>
        <begin position="308"/>
        <end position="329"/>
    </location>
</feature>
<dbReference type="EMBL" id="FMYF01000001">
    <property type="protein sequence ID" value="SDB80042.1"/>
    <property type="molecule type" value="Genomic_DNA"/>
</dbReference>
<evidence type="ECO:0000256" key="2">
    <source>
        <dbReference type="ARBA" id="ARBA00022448"/>
    </source>
</evidence>
<evidence type="ECO:0000256" key="1">
    <source>
        <dbReference type="ARBA" id="ARBA00004651"/>
    </source>
</evidence>
<dbReference type="GO" id="GO:0005886">
    <property type="term" value="C:plasma membrane"/>
    <property type="evidence" value="ECO:0007669"/>
    <property type="project" value="UniProtKB-SubCell"/>
</dbReference>
<evidence type="ECO:0000256" key="5">
    <source>
        <dbReference type="ARBA" id="ARBA00022989"/>
    </source>
</evidence>
<dbReference type="AlphaFoldDB" id="A0A1G6GDG1"/>
<keyword evidence="6 7" id="KW-0472">Membrane</keyword>
<dbReference type="OrthoDB" id="8906042at2"/>
<feature type="compositionally biased region" description="Basic and acidic residues" evidence="8">
    <location>
        <begin position="1"/>
        <end position="18"/>
    </location>
</feature>